<gene>
    <name evidence="1" type="ORF">BGP82_25275</name>
</gene>
<dbReference type="EMBL" id="MING01000083">
    <property type="protein sequence ID" value="POG04555.1"/>
    <property type="molecule type" value="Genomic_DNA"/>
</dbReference>
<protein>
    <submittedName>
        <fullName evidence="1">Uncharacterized protein</fullName>
    </submittedName>
</protein>
<dbReference type="Proteomes" id="UP000237378">
    <property type="component" value="Unassembled WGS sequence"/>
</dbReference>
<organism evidence="1 2">
    <name type="scientific">Pseudomonas putida</name>
    <name type="common">Arthrobacter siderocapsulatus</name>
    <dbReference type="NCBI Taxonomy" id="303"/>
    <lineage>
        <taxon>Bacteria</taxon>
        <taxon>Pseudomonadati</taxon>
        <taxon>Pseudomonadota</taxon>
        <taxon>Gammaproteobacteria</taxon>
        <taxon>Pseudomonadales</taxon>
        <taxon>Pseudomonadaceae</taxon>
        <taxon>Pseudomonas</taxon>
    </lineage>
</organism>
<reference evidence="1 2" key="1">
    <citation type="submission" date="2016-08" db="EMBL/GenBank/DDBJ databases">
        <authorList>
            <person name="Seilhamer J.J."/>
        </authorList>
    </citation>
    <scope>NUCLEOTIDE SEQUENCE [LARGE SCALE GENOMIC DNA]</scope>
    <source>
        <strain evidence="1 2">KH-18-2</strain>
    </source>
</reference>
<comment type="caution">
    <text evidence="1">The sequence shown here is derived from an EMBL/GenBank/DDBJ whole genome shotgun (WGS) entry which is preliminary data.</text>
</comment>
<dbReference type="AlphaFoldDB" id="A0A2S3WTD4"/>
<dbReference type="Gene3D" id="3.30.565.10">
    <property type="entry name" value="Histidine kinase-like ATPase, C-terminal domain"/>
    <property type="match status" value="1"/>
</dbReference>
<dbReference type="InterPro" id="IPR036890">
    <property type="entry name" value="HATPase_C_sf"/>
</dbReference>
<reference evidence="1 2" key="2">
    <citation type="submission" date="2018-03" db="EMBL/GenBank/DDBJ databases">
        <title>Draft genome of Pseudomonas putida strain KH-18-2.</title>
        <authorList>
            <person name="Yoshizawa S."/>
            <person name="Khan N.H."/>
            <person name="Nishimura M."/>
            <person name="Chiura H.X."/>
            <person name="Ogura Y."/>
            <person name="Hayashi T."/>
            <person name="Kogure K."/>
        </authorList>
    </citation>
    <scope>NUCLEOTIDE SEQUENCE [LARGE SCALE GENOMIC DNA]</scope>
    <source>
        <strain evidence="1 2">KH-18-2</strain>
    </source>
</reference>
<sequence length="341" mass="38647">MKTVKFPSSCVETEIFRFCNEVEKHSGADELLIDFSSMGRIEPFSMIYVAKHIRDFNRKNQDTIVRCCGHQNKDYAANMAFFRAFGLKHGREPNCKDGNERFVPFTILRTQTIVDEAKKEWKVAQDVIEERSEHLAKILAREERGNLVDALTFSIREIMRNVVEHSQSRSVEYCAQFWPTYNKVEIAIIDNGIGLRQSLSKNPFIEIDCDSDAIQQALMPAISSKNFQGAKLDRNDPWHNSGFGLYMISRICRLGGSFLICSGDHGIALNENGKTHIDLGHEVKGTAVRMVLNTSKLTELSKMLAKFRDEGYEIAKEIKGVGMYNASAASQMLSRDFKKAV</sequence>
<evidence type="ECO:0000313" key="1">
    <source>
        <dbReference type="EMBL" id="POG04555.1"/>
    </source>
</evidence>
<dbReference type="RefSeq" id="WP_103470259.1">
    <property type="nucleotide sequence ID" value="NZ_MING01000083.1"/>
</dbReference>
<proteinExistence type="predicted"/>
<accession>A0A2S3WTD4</accession>
<dbReference type="SUPFAM" id="SSF55874">
    <property type="entry name" value="ATPase domain of HSP90 chaperone/DNA topoisomerase II/histidine kinase"/>
    <property type="match status" value="1"/>
</dbReference>
<evidence type="ECO:0000313" key="2">
    <source>
        <dbReference type="Proteomes" id="UP000237378"/>
    </source>
</evidence>
<name>A0A2S3WTD4_PSEPU</name>